<name>A0A3D8IH20_9HELI</name>
<protein>
    <recommendedName>
        <fullName evidence="9">Histidinol-phosphate aminotransferase</fullName>
        <ecNumber evidence="9">2.6.1.9</ecNumber>
    </recommendedName>
    <alternativeName>
        <fullName evidence="9">Imidazole acetol-phosphate transaminase</fullName>
    </alternativeName>
</protein>
<dbReference type="RefSeq" id="WP_115550752.1">
    <property type="nucleotide sequence ID" value="NZ_CAOOIB010000015.1"/>
</dbReference>
<dbReference type="Gene3D" id="3.40.640.10">
    <property type="entry name" value="Type I PLP-dependent aspartate aminotransferase-like (Major domain)"/>
    <property type="match status" value="1"/>
</dbReference>
<evidence type="ECO:0000256" key="8">
    <source>
        <dbReference type="ARBA" id="ARBA00047481"/>
    </source>
</evidence>
<dbReference type="EC" id="2.6.1.9" evidence="9"/>
<dbReference type="InterPro" id="IPR015422">
    <property type="entry name" value="PyrdxlP-dep_Trfase_small"/>
</dbReference>
<dbReference type="SUPFAM" id="SSF53383">
    <property type="entry name" value="PLP-dependent transferases"/>
    <property type="match status" value="1"/>
</dbReference>
<keyword evidence="5 9" id="KW-0032">Aminotransferase</keyword>
<dbReference type="AlphaFoldDB" id="A0A3D8IH20"/>
<dbReference type="InterPro" id="IPR050106">
    <property type="entry name" value="HistidinolP_aminotransfase"/>
</dbReference>
<dbReference type="PROSITE" id="PS00599">
    <property type="entry name" value="AA_TRANSFER_CLASS_2"/>
    <property type="match status" value="1"/>
</dbReference>
<dbReference type="InterPro" id="IPR004839">
    <property type="entry name" value="Aminotransferase_I/II_large"/>
</dbReference>
<keyword evidence="12" id="KW-1185">Reference proteome</keyword>
<comment type="similarity">
    <text evidence="3 9">Belongs to the class-II pyridoxal-phosphate-dependent aminotransferase family. Histidinol-phosphate aminotransferase subfamily.</text>
</comment>
<comment type="catalytic activity">
    <reaction evidence="8 9">
        <text>L-histidinol phosphate + 2-oxoglutarate = 3-(imidazol-4-yl)-2-oxopropyl phosphate + L-glutamate</text>
        <dbReference type="Rhea" id="RHEA:23744"/>
        <dbReference type="ChEBI" id="CHEBI:16810"/>
        <dbReference type="ChEBI" id="CHEBI:29985"/>
        <dbReference type="ChEBI" id="CHEBI:57766"/>
        <dbReference type="ChEBI" id="CHEBI:57980"/>
        <dbReference type="EC" id="2.6.1.9"/>
    </reaction>
</comment>
<dbReference type="Gene3D" id="3.90.1150.10">
    <property type="entry name" value="Aspartate Aminotransferase, domain 1"/>
    <property type="match status" value="1"/>
</dbReference>
<dbReference type="InterPro" id="IPR015421">
    <property type="entry name" value="PyrdxlP-dep_Trfase_major"/>
</dbReference>
<comment type="caution">
    <text evidence="11">The sequence shown here is derived from an EMBL/GenBank/DDBJ whole genome shotgun (WGS) entry which is preliminary data.</text>
</comment>
<keyword evidence="7 9" id="KW-0663">Pyridoxal phosphate</keyword>
<dbReference type="OrthoDB" id="9813612at2"/>
<dbReference type="PANTHER" id="PTHR43643:SF3">
    <property type="entry name" value="HISTIDINOL-PHOSPHATE AMINOTRANSFERASE"/>
    <property type="match status" value="1"/>
</dbReference>
<dbReference type="GO" id="GO:0000105">
    <property type="term" value="P:L-histidine biosynthetic process"/>
    <property type="evidence" value="ECO:0007669"/>
    <property type="project" value="UniProtKB-UniRule"/>
</dbReference>
<evidence type="ECO:0000259" key="10">
    <source>
        <dbReference type="Pfam" id="PF00155"/>
    </source>
</evidence>
<evidence type="ECO:0000313" key="12">
    <source>
        <dbReference type="Proteomes" id="UP000256650"/>
    </source>
</evidence>
<comment type="cofactor">
    <cofactor evidence="1 9">
        <name>pyridoxal 5'-phosphate</name>
        <dbReference type="ChEBI" id="CHEBI:597326"/>
    </cofactor>
</comment>
<dbReference type="CDD" id="cd00609">
    <property type="entry name" value="AAT_like"/>
    <property type="match status" value="1"/>
</dbReference>
<keyword evidence="9" id="KW-0028">Amino-acid biosynthesis</keyword>
<proteinExistence type="inferred from homology"/>
<dbReference type="GO" id="GO:0030170">
    <property type="term" value="F:pyridoxal phosphate binding"/>
    <property type="evidence" value="ECO:0007669"/>
    <property type="project" value="InterPro"/>
</dbReference>
<evidence type="ECO:0000256" key="4">
    <source>
        <dbReference type="ARBA" id="ARBA00011738"/>
    </source>
</evidence>
<comment type="pathway">
    <text evidence="2 9">Amino-acid biosynthesis; L-histidine biosynthesis; L-histidine from 5-phospho-alpha-D-ribose 1-diphosphate: step 7/9.</text>
</comment>
<dbReference type="InterPro" id="IPR001917">
    <property type="entry name" value="Aminotrans_II_pyridoxalP_BS"/>
</dbReference>
<evidence type="ECO:0000313" key="11">
    <source>
        <dbReference type="EMBL" id="RDU64418.1"/>
    </source>
</evidence>
<keyword evidence="9" id="KW-0368">Histidine biosynthesis</keyword>
<evidence type="ECO:0000256" key="2">
    <source>
        <dbReference type="ARBA" id="ARBA00005011"/>
    </source>
</evidence>
<evidence type="ECO:0000256" key="7">
    <source>
        <dbReference type="ARBA" id="ARBA00022898"/>
    </source>
</evidence>
<dbReference type="Pfam" id="PF00155">
    <property type="entry name" value="Aminotran_1_2"/>
    <property type="match status" value="1"/>
</dbReference>
<evidence type="ECO:0000256" key="1">
    <source>
        <dbReference type="ARBA" id="ARBA00001933"/>
    </source>
</evidence>
<keyword evidence="6 9" id="KW-0808">Transferase</keyword>
<dbReference type="UniPathway" id="UPA00031">
    <property type="reaction ID" value="UER00012"/>
</dbReference>
<sequence>MTFNTTLDSIKTYEAGKPIELVVREFGIPENEIVKLASNENPLGASPKAIEAIIQNACNAHLYPDDSMFALKKALSQFYKVQSNEIIIGSGSDQIIEFCIHAKANQKSKILMAKTTFAMYEVYAKAVGAEVIRTASHQHNLKEFLESYQQHKPEIIFLCIPNNPLGECLDSKETFDFLKQVDENCLIVIDGAYQEYAKAKDSTKAINPKTLIEIFPNAIYLGTFSKAYGLGGMRIGYGIAQQEIIQALLKLRPPFNLTTLSLAAALEALKDQEHIQKSLQNNLMQMPSFEGFAKEKGFLYTPSYTNFITYYFESPLDSTQIADYLLQRGMIIRNLASYGLNAIRITLGTHEQNKKFFTLFEQYLDER</sequence>
<organism evidence="11 12">
    <name type="scientific">Helicobacter ganmani</name>
    <dbReference type="NCBI Taxonomy" id="60246"/>
    <lineage>
        <taxon>Bacteria</taxon>
        <taxon>Pseudomonadati</taxon>
        <taxon>Campylobacterota</taxon>
        <taxon>Epsilonproteobacteria</taxon>
        <taxon>Campylobacterales</taxon>
        <taxon>Helicobacteraceae</taxon>
        <taxon>Helicobacter</taxon>
    </lineage>
</organism>
<gene>
    <name evidence="9" type="primary">hisC</name>
    <name evidence="11" type="ORF">CQA43_01000</name>
</gene>
<accession>A0A3D8IH20</accession>
<dbReference type="EMBL" id="NXLS01000001">
    <property type="protein sequence ID" value="RDU64418.1"/>
    <property type="molecule type" value="Genomic_DNA"/>
</dbReference>
<dbReference type="InterPro" id="IPR015424">
    <property type="entry name" value="PyrdxlP-dep_Trfase"/>
</dbReference>
<feature type="domain" description="Aminotransferase class I/classII large" evidence="10">
    <location>
        <begin position="32"/>
        <end position="356"/>
    </location>
</feature>
<evidence type="ECO:0000256" key="5">
    <source>
        <dbReference type="ARBA" id="ARBA00022576"/>
    </source>
</evidence>
<reference evidence="11 12" key="1">
    <citation type="submission" date="2018-04" db="EMBL/GenBank/DDBJ databases">
        <title>Novel Campyloabacter and Helicobacter Species and Strains.</title>
        <authorList>
            <person name="Mannion A.J."/>
            <person name="Shen Z."/>
            <person name="Fox J.G."/>
        </authorList>
    </citation>
    <scope>NUCLEOTIDE SEQUENCE [LARGE SCALE GENOMIC DNA]</scope>
    <source>
        <strain evidence="11 12">MIT 99-5101</strain>
    </source>
</reference>
<dbReference type="NCBIfam" id="TIGR01141">
    <property type="entry name" value="hisC"/>
    <property type="match status" value="1"/>
</dbReference>
<dbReference type="Proteomes" id="UP000256650">
    <property type="component" value="Unassembled WGS sequence"/>
</dbReference>
<evidence type="ECO:0000256" key="9">
    <source>
        <dbReference type="HAMAP-Rule" id="MF_01023"/>
    </source>
</evidence>
<dbReference type="GeneID" id="82534873"/>
<feature type="modified residue" description="N6-(pyridoxal phosphate)lysine" evidence="9">
    <location>
        <position position="226"/>
    </location>
</feature>
<evidence type="ECO:0000256" key="6">
    <source>
        <dbReference type="ARBA" id="ARBA00022679"/>
    </source>
</evidence>
<evidence type="ECO:0000256" key="3">
    <source>
        <dbReference type="ARBA" id="ARBA00007970"/>
    </source>
</evidence>
<dbReference type="InterPro" id="IPR005861">
    <property type="entry name" value="HisP_aminotrans"/>
</dbReference>
<dbReference type="PANTHER" id="PTHR43643">
    <property type="entry name" value="HISTIDINOL-PHOSPHATE AMINOTRANSFERASE 2"/>
    <property type="match status" value="1"/>
</dbReference>
<dbReference type="GO" id="GO:0004400">
    <property type="term" value="F:histidinol-phosphate transaminase activity"/>
    <property type="evidence" value="ECO:0007669"/>
    <property type="project" value="UniProtKB-UniRule"/>
</dbReference>
<dbReference type="HAMAP" id="MF_01023">
    <property type="entry name" value="HisC_aminotrans_2"/>
    <property type="match status" value="1"/>
</dbReference>
<comment type="subunit">
    <text evidence="4 9">Homodimer.</text>
</comment>